<keyword evidence="2" id="KW-0255">Endonuclease</keyword>
<comment type="caution">
    <text evidence="2">The sequence shown here is derived from an EMBL/GenBank/DDBJ whole genome shotgun (WGS) entry which is preliminary data.</text>
</comment>
<protein>
    <submittedName>
        <fullName evidence="2">Uma2 family endonuclease</fullName>
    </submittedName>
</protein>
<dbReference type="Gene3D" id="3.90.1570.10">
    <property type="entry name" value="tt1808, chain A"/>
    <property type="match status" value="1"/>
</dbReference>
<dbReference type="InterPro" id="IPR011335">
    <property type="entry name" value="Restrct_endonuc-II-like"/>
</dbReference>
<feature type="domain" description="Putative restriction endonuclease" evidence="1">
    <location>
        <begin position="7"/>
        <end position="170"/>
    </location>
</feature>
<keyword evidence="2" id="KW-0540">Nuclease</keyword>
<dbReference type="InterPro" id="IPR012296">
    <property type="entry name" value="Nuclease_put_TT1808"/>
</dbReference>
<evidence type="ECO:0000313" key="2">
    <source>
        <dbReference type="EMBL" id="MBW4671262.1"/>
    </source>
</evidence>
<dbReference type="SUPFAM" id="SSF52980">
    <property type="entry name" value="Restriction endonuclease-like"/>
    <property type="match status" value="1"/>
</dbReference>
<dbReference type="PANTHER" id="PTHR34107:SF1">
    <property type="entry name" value="SLL0198 PROTEIN"/>
    <property type="match status" value="1"/>
</dbReference>
<name>A0A951UVQ1_9CYAN</name>
<dbReference type="CDD" id="cd06260">
    <property type="entry name" value="DUF820-like"/>
    <property type="match status" value="1"/>
</dbReference>
<dbReference type="Proteomes" id="UP000729701">
    <property type="component" value="Unassembled WGS sequence"/>
</dbReference>
<reference evidence="2" key="1">
    <citation type="submission" date="2021-05" db="EMBL/GenBank/DDBJ databases">
        <authorList>
            <person name="Pietrasiak N."/>
            <person name="Ward R."/>
            <person name="Stajich J.E."/>
            <person name="Kurbessoian T."/>
        </authorList>
    </citation>
    <scope>NUCLEOTIDE SEQUENCE</scope>
    <source>
        <strain evidence="2">GSE-NOS-MK-12-04C</strain>
    </source>
</reference>
<dbReference type="EMBL" id="JAHHGZ010000042">
    <property type="protein sequence ID" value="MBW4671262.1"/>
    <property type="molecule type" value="Genomic_DNA"/>
</dbReference>
<sequence>MTQLTLAEFLALPEGDITYELINGEAVPKMSPKRFHSRVTGVIYTLLSLWTQNRGEVGIEWAVKLKRNSKDWIPVPDLLYISYSRLPQDNILDEACPVPPDLAIEIISPDQTFGEISAKASDYLSAGVFRVWIVDPRAKSVTVFYPDAPSQTKTGTDSLEDSLLEGLEITPQQIFQQAGIP</sequence>
<dbReference type="GO" id="GO:0004519">
    <property type="term" value="F:endonuclease activity"/>
    <property type="evidence" value="ECO:0007669"/>
    <property type="project" value="UniProtKB-KW"/>
</dbReference>
<evidence type="ECO:0000313" key="3">
    <source>
        <dbReference type="Proteomes" id="UP000729701"/>
    </source>
</evidence>
<dbReference type="InterPro" id="IPR008538">
    <property type="entry name" value="Uma2"/>
</dbReference>
<organism evidence="2 3">
    <name type="scientific">Cyanomargarita calcarea GSE-NOS-MK-12-04C</name>
    <dbReference type="NCBI Taxonomy" id="2839659"/>
    <lineage>
        <taxon>Bacteria</taxon>
        <taxon>Bacillati</taxon>
        <taxon>Cyanobacteriota</taxon>
        <taxon>Cyanophyceae</taxon>
        <taxon>Nostocales</taxon>
        <taxon>Cyanomargaritaceae</taxon>
        <taxon>Cyanomargarita</taxon>
    </lineage>
</organism>
<gene>
    <name evidence="2" type="ORF">KME60_28545</name>
</gene>
<keyword evidence="2" id="KW-0378">Hydrolase</keyword>
<proteinExistence type="predicted"/>
<reference evidence="2" key="2">
    <citation type="journal article" date="2022" name="Microbiol. Resour. Announc.">
        <title>Metagenome Sequencing to Explore Phylogenomics of Terrestrial Cyanobacteria.</title>
        <authorList>
            <person name="Ward R.D."/>
            <person name="Stajich J.E."/>
            <person name="Johansen J.R."/>
            <person name="Huntemann M."/>
            <person name="Clum A."/>
            <person name="Foster B."/>
            <person name="Foster B."/>
            <person name="Roux S."/>
            <person name="Palaniappan K."/>
            <person name="Varghese N."/>
            <person name="Mukherjee S."/>
            <person name="Reddy T.B.K."/>
            <person name="Daum C."/>
            <person name="Copeland A."/>
            <person name="Chen I.A."/>
            <person name="Ivanova N.N."/>
            <person name="Kyrpides N.C."/>
            <person name="Shapiro N."/>
            <person name="Eloe-Fadrosh E.A."/>
            <person name="Pietrasiak N."/>
        </authorList>
    </citation>
    <scope>NUCLEOTIDE SEQUENCE</scope>
    <source>
        <strain evidence="2">GSE-NOS-MK-12-04C</strain>
    </source>
</reference>
<dbReference type="PANTHER" id="PTHR34107">
    <property type="entry name" value="SLL0198 PROTEIN-RELATED"/>
    <property type="match status" value="1"/>
</dbReference>
<dbReference type="Pfam" id="PF05685">
    <property type="entry name" value="Uma2"/>
    <property type="match status" value="1"/>
</dbReference>
<dbReference type="AlphaFoldDB" id="A0A951UVQ1"/>
<evidence type="ECO:0000259" key="1">
    <source>
        <dbReference type="Pfam" id="PF05685"/>
    </source>
</evidence>
<accession>A0A951UVQ1</accession>